<keyword evidence="2" id="KW-0479">Metal-binding</keyword>
<evidence type="ECO:0000256" key="6">
    <source>
        <dbReference type="ARBA" id="ARBA00023242"/>
    </source>
</evidence>
<sequence>MITTFKSNTKNTPEVPSPFSCSICKRTFTRSENLKRHEKLHLHRKYVCPHCGRVYSRSDSLSAHAKKVHRLTVSSVKAIEGLQLSDSKSQTQDHLSILENLKSLDELKKTLEELRALKGLSVRQDLQSIPPEPANSPLQNTPPQLINDCLHQYWTKFDPCFPIVHRGSFVLPDSYDDDWLVNVMCAIGARYLPEHRHLSCQLYEYITNKSDPFPEHPQLQELQAILLVIYIGIYSGDNSWFKKSFRIYSRLVEFCRESGLFQFNPHDNCDKDWNSFVLTEGRKRFAYGLYLFDSQSAVLFNYPPSLSHYEIKHKLPCCESLWEATTGSEWQSRLHYSPLTQIPHFFKGLQEVLMFGSISGTISSFGAMILLSAVHIMVRNMAQYAGFHAGFKEMSSFHVQDAFTRRSQLGSALNCLRSLLPKKLEPHDIFDMWDEFSVTWNLAYIHLHLPDTVITSGVVEVTLNETIATASALARPQPKSPPGTALLSNDFSKSVYQVLSLTASHIAYFLETFMVDQLETSPVFTFMFYKAALVAWQILNAFKNVSLDGSKQEEKTPEELFGAPISNAQKDYMMKRLVDDMLSRIQSERYEDIRTGFFEKWVESVLESKSTWGVGGCAAASFTSLVSDPNL</sequence>
<dbReference type="eggNOG" id="KOG1721">
    <property type="taxonomic scope" value="Eukaryota"/>
</dbReference>
<dbReference type="GO" id="GO:0006351">
    <property type="term" value="P:DNA-templated transcription"/>
    <property type="evidence" value="ECO:0007669"/>
    <property type="project" value="InterPro"/>
</dbReference>
<proteinExistence type="predicted"/>
<dbReference type="Pfam" id="PF00096">
    <property type="entry name" value="zf-C2H2"/>
    <property type="match status" value="2"/>
</dbReference>
<accession>G3B046</accession>
<dbReference type="PANTHER" id="PTHR40626:SF11">
    <property type="entry name" value="ZINC FINGER PROTEIN YPR022C"/>
    <property type="match status" value="1"/>
</dbReference>
<dbReference type="CDD" id="cd12148">
    <property type="entry name" value="fungal_TF_MHR"/>
    <property type="match status" value="1"/>
</dbReference>
<evidence type="ECO:0000313" key="11">
    <source>
        <dbReference type="Proteomes" id="UP000000707"/>
    </source>
</evidence>
<dbReference type="FunFam" id="3.30.160.60:FF:000446">
    <property type="entry name" value="Zinc finger protein"/>
    <property type="match status" value="1"/>
</dbReference>
<dbReference type="SUPFAM" id="SSF57667">
    <property type="entry name" value="beta-beta-alpha zinc fingers"/>
    <property type="match status" value="1"/>
</dbReference>
<feature type="transmembrane region" description="Helical" evidence="8">
    <location>
        <begin position="352"/>
        <end position="374"/>
    </location>
</feature>
<dbReference type="SMART" id="SM00355">
    <property type="entry name" value="ZnF_C2H2"/>
    <property type="match status" value="2"/>
</dbReference>
<dbReference type="InterPro" id="IPR051059">
    <property type="entry name" value="VerF-like"/>
</dbReference>
<dbReference type="InterPro" id="IPR013087">
    <property type="entry name" value="Znf_C2H2_type"/>
</dbReference>
<evidence type="ECO:0000256" key="1">
    <source>
        <dbReference type="ARBA" id="ARBA00004123"/>
    </source>
</evidence>
<dbReference type="GO" id="GO:0000978">
    <property type="term" value="F:RNA polymerase II cis-regulatory region sequence-specific DNA binding"/>
    <property type="evidence" value="ECO:0007669"/>
    <property type="project" value="InterPro"/>
</dbReference>
<evidence type="ECO:0000256" key="2">
    <source>
        <dbReference type="ARBA" id="ARBA00022723"/>
    </source>
</evidence>
<keyword evidence="4 7" id="KW-0863">Zinc-finger</keyword>
<dbReference type="AlphaFoldDB" id="G3B046"/>
<feature type="domain" description="C2H2-type" evidence="9">
    <location>
        <begin position="19"/>
        <end position="46"/>
    </location>
</feature>
<keyword evidence="8" id="KW-1133">Transmembrane helix</keyword>
<keyword evidence="8" id="KW-0472">Membrane</keyword>
<evidence type="ECO:0000256" key="5">
    <source>
        <dbReference type="ARBA" id="ARBA00022833"/>
    </source>
</evidence>
<dbReference type="PROSITE" id="PS00028">
    <property type="entry name" value="ZINC_FINGER_C2H2_1"/>
    <property type="match status" value="2"/>
</dbReference>
<evidence type="ECO:0000256" key="4">
    <source>
        <dbReference type="ARBA" id="ARBA00022771"/>
    </source>
</evidence>
<dbReference type="PANTHER" id="PTHR40626">
    <property type="entry name" value="MIP31509P"/>
    <property type="match status" value="1"/>
</dbReference>
<dbReference type="GO" id="GO:0005634">
    <property type="term" value="C:nucleus"/>
    <property type="evidence" value="ECO:0007669"/>
    <property type="project" value="UniProtKB-SubCell"/>
</dbReference>
<reference evidence="10 11" key="1">
    <citation type="journal article" date="2011" name="Proc. Natl. Acad. Sci. U.S.A.">
        <title>Comparative genomics of xylose-fermenting fungi for enhanced biofuel production.</title>
        <authorList>
            <person name="Wohlbach D.J."/>
            <person name="Kuo A."/>
            <person name="Sato T.K."/>
            <person name="Potts K.M."/>
            <person name="Salamov A.A."/>
            <person name="LaButti K.M."/>
            <person name="Sun H."/>
            <person name="Clum A."/>
            <person name="Pangilinan J.L."/>
            <person name="Lindquist E.A."/>
            <person name="Lucas S."/>
            <person name="Lapidus A."/>
            <person name="Jin M."/>
            <person name="Gunawan C."/>
            <person name="Balan V."/>
            <person name="Dale B.E."/>
            <person name="Jeffries T.W."/>
            <person name="Zinkel R."/>
            <person name="Barry K.W."/>
            <person name="Grigoriev I.V."/>
            <person name="Gasch A.P."/>
        </authorList>
    </citation>
    <scope>NUCLEOTIDE SEQUENCE [LARGE SCALE GENOMIC DNA]</scope>
    <source>
        <strain evidence="11">ATCC 10573 / BCRC 21748 / CBS 615 / JCM 9827 / NBRC 10315 / NRRL Y-1498 / VKM Y-70</strain>
    </source>
</reference>
<feature type="domain" description="C2H2-type" evidence="9">
    <location>
        <begin position="46"/>
        <end position="69"/>
    </location>
</feature>
<keyword evidence="8" id="KW-0812">Transmembrane</keyword>
<dbReference type="InterPro" id="IPR007219">
    <property type="entry name" value="XnlR_reg_dom"/>
</dbReference>
<gene>
    <name evidence="10" type="ORF">CANTEDRAFT_133616</name>
</gene>
<dbReference type="GO" id="GO:0000981">
    <property type="term" value="F:DNA-binding transcription factor activity, RNA polymerase II-specific"/>
    <property type="evidence" value="ECO:0007669"/>
    <property type="project" value="InterPro"/>
</dbReference>
<dbReference type="Proteomes" id="UP000000707">
    <property type="component" value="Unassembled WGS sequence"/>
</dbReference>
<evidence type="ECO:0000256" key="7">
    <source>
        <dbReference type="PROSITE-ProRule" id="PRU00042"/>
    </source>
</evidence>
<keyword evidence="6" id="KW-0539">Nucleus</keyword>
<dbReference type="HOGENOM" id="CLU_015712_0_0_1"/>
<keyword evidence="5" id="KW-0862">Zinc</keyword>
<evidence type="ECO:0000313" key="10">
    <source>
        <dbReference type="EMBL" id="EGV65315.1"/>
    </source>
</evidence>
<evidence type="ECO:0000256" key="3">
    <source>
        <dbReference type="ARBA" id="ARBA00022737"/>
    </source>
</evidence>
<keyword evidence="11" id="KW-1185">Reference proteome</keyword>
<dbReference type="EMBL" id="GL996514">
    <property type="protein sequence ID" value="EGV65315.1"/>
    <property type="molecule type" value="Genomic_DNA"/>
</dbReference>
<dbReference type="PROSITE" id="PS50157">
    <property type="entry name" value="ZINC_FINGER_C2H2_2"/>
    <property type="match status" value="2"/>
</dbReference>
<organism evidence="11">
    <name type="scientific">Candida tenuis (strain ATCC 10573 / BCRC 21748 / CBS 615 / JCM 9827 / NBRC 10315 / NRRL Y-1498 / VKM Y-70)</name>
    <name type="common">Yeast</name>
    <name type="synonym">Yamadazyma tenuis</name>
    <dbReference type="NCBI Taxonomy" id="590646"/>
    <lineage>
        <taxon>Eukaryota</taxon>
        <taxon>Fungi</taxon>
        <taxon>Dikarya</taxon>
        <taxon>Ascomycota</taxon>
        <taxon>Saccharomycotina</taxon>
        <taxon>Pichiomycetes</taxon>
        <taxon>Debaryomycetaceae</taxon>
        <taxon>Yamadazyma</taxon>
    </lineage>
</organism>
<dbReference type="InterPro" id="IPR036236">
    <property type="entry name" value="Znf_C2H2_sf"/>
</dbReference>
<protein>
    <recommendedName>
        <fullName evidence="9">C2H2-type domain-containing protein</fullName>
    </recommendedName>
</protein>
<dbReference type="OrthoDB" id="1405595at2759"/>
<name>G3B046_CANTC</name>
<comment type="subcellular location">
    <subcellularLocation>
        <location evidence="1">Nucleus</location>
    </subcellularLocation>
</comment>
<dbReference type="Gene3D" id="3.30.160.60">
    <property type="entry name" value="Classic Zinc Finger"/>
    <property type="match status" value="2"/>
</dbReference>
<evidence type="ECO:0000259" key="9">
    <source>
        <dbReference type="PROSITE" id="PS50157"/>
    </source>
</evidence>
<keyword evidence="3" id="KW-0677">Repeat</keyword>
<dbReference type="Pfam" id="PF04082">
    <property type="entry name" value="Fungal_trans"/>
    <property type="match status" value="1"/>
</dbReference>
<evidence type="ECO:0000256" key="8">
    <source>
        <dbReference type="SAM" id="Phobius"/>
    </source>
</evidence>
<dbReference type="GO" id="GO:0008270">
    <property type="term" value="F:zinc ion binding"/>
    <property type="evidence" value="ECO:0007669"/>
    <property type="project" value="UniProtKB-KW"/>
</dbReference>
<dbReference type="GO" id="GO:0000785">
    <property type="term" value="C:chromatin"/>
    <property type="evidence" value="ECO:0007669"/>
    <property type="project" value="TreeGrafter"/>
</dbReference>